<name>V5UR67_9CAUD</name>
<keyword evidence="1" id="KW-0472">Membrane</keyword>
<gene>
    <name evidence="2" type="ORF">S-MbCM7_047</name>
</gene>
<dbReference type="Proteomes" id="UP000018808">
    <property type="component" value="Segment"/>
</dbReference>
<reference evidence="2 3" key="1">
    <citation type="journal article" date="2014" name="Nature">
        <title>Viral tagging reveals discrete populations in Synechococcus viral genome sequence space.</title>
        <authorList>
            <person name="Deng L."/>
            <person name="Ignacio Espinoza J.C."/>
            <person name="Gregory A.C."/>
            <person name="Poulos B.T."/>
            <person name="Weitz J.S."/>
            <person name="Hugenholtz P."/>
            <person name="Sullivan M.B."/>
        </authorList>
    </citation>
    <scope>NUCLEOTIDE SEQUENCE [LARGE SCALE GENOMIC DNA]</scope>
</reference>
<dbReference type="OrthoDB" id="27790at10239"/>
<organism evidence="2 3">
    <name type="scientific">Synechococcus phage ACG-2014h</name>
    <dbReference type="NCBI Taxonomy" id="1340810"/>
    <lineage>
        <taxon>Viruses</taxon>
        <taxon>Duplodnaviria</taxon>
        <taxon>Heunggongvirae</taxon>
        <taxon>Uroviricota</taxon>
        <taxon>Caudoviricetes</taxon>
        <taxon>Pantevenvirales</taxon>
        <taxon>Kyanoviridae</taxon>
        <taxon>Sedonavirus</taxon>
        <taxon>Sedonavirus tusconh</taxon>
    </lineage>
</organism>
<evidence type="ECO:0000313" key="3">
    <source>
        <dbReference type="Proteomes" id="UP000018808"/>
    </source>
</evidence>
<keyword evidence="1" id="KW-1133">Transmembrane helix</keyword>
<dbReference type="RefSeq" id="YP_009008181.1">
    <property type="nucleotide sequence ID" value="NC_023587.1"/>
</dbReference>
<keyword evidence="3" id="KW-1185">Reference proteome</keyword>
<evidence type="ECO:0000256" key="1">
    <source>
        <dbReference type="SAM" id="Phobius"/>
    </source>
</evidence>
<dbReference type="KEGG" id="vg:18504623"/>
<keyword evidence="1" id="KW-0812">Transmembrane</keyword>
<protein>
    <submittedName>
        <fullName evidence="2">Uncharacterized protein</fullName>
    </submittedName>
</protein>
<dbReference type="EMBL" id="KF156338">
    <property type="protein sequence ID" value="AHB80461.1"/>
    <property type="molecule type" value="Genomic_DNA"/>
</dbReference>
<feature type="transmembrane region" description="Helical" evidence="1">
    <location>
        <begin position="6"/>
        <end position="25"/>
    </location>
</feature>
<proteinExistence type="predicted"/>
<accession>V5UR67</accession>
<sequence length="45" mass="5242">MRGTQFLLSGIIAFVTITCYLLFLAQRDSQMMNYYDSTIEQTTKQ</sequence>
<evidence type="ECO:0000313" key="2">
    <source>
        <dbReference type="EMBL" id="AHB80461.1"/>
    </source>
</evidence>
<dbReference type="GeneID" id="18504623"/>